<dbReference type="Gene3D" id="1.20.5.1230">
    <property type="entry name" value="Apolipoprotein A-I"/>
    <property type="match status" value="1"/>
</dbReference>
<dbReference type="GO" id="GO:0055090">
    <property type="term" value="P:acylglycerol homeostasis"/>
    <property type="evidence" value="ECO:0007669"/>
    <property type="project" value="TreeGrafter"/>
</dbReference>
<evidence type="ECO:0000256" key="8">
    <source>
        <dbReference type="ARBA" id="ARBA00023313"/>
    </source>
</evidence>
<dbReference type="GO" id="GO:0060228">
    <property type="term" value="F:phosphatidylcholine-sterol O-acyltransferase activator activity"/>
    <property type="evidence" value="ECO:0007669"/>
    <property type="project" value="TreeGrafter"/>
</dbReference>
<keyword evidence="4" id="KW-0597">Phosphoprotein</keyword>
<dbReference type="GO" id="GO:0033344">
    <property type="term" value="P:cholesterol efflux"/>
    <property type="evidence" value="ECO:0007669"/>
    <property type="project" value="TreeGrafter"/>
</dbReference>
<evidence type="ECO:0000256" key="9">
    <source>
        <dbReference type="SAM" id="MobiDB-lite"/>
    </source>
</evidence>
<dbReference type="Proteomes" id="UP000694555">
    <property type="component" value="Unplaced"/>
</dbReference>
<name>A0A8C0B6D4_9AVES</name>
<dbReference type="InterPro" id="IPR050163">
    <property type="entry name" value="Apolipoprotein_A1/A4/E"/>
</dbReference>
<proteinExistence type="predicted"/>
<evidence type="ECO:0000256" key="2">
    <source>
        <dbReference type="ARBA" id="ARBA00022448"/>
    </source>
</evidence>
<dbReference type="PANTHER" id="PTHR18976:SF13">
    <property type="entry name" value="APOLIPOPROTEIN A-V"/>
    <property type="match status" value="1"/>
</dbReference>
<sequence>SWLSTAFIMGALGHSGGAVLCQGCSVTTPAVLCRNLKESVQDGVSYMGNFLEKLAPLNRGLQPRLYHDSDSLRKVIRKELESLRVKLSPYVDDVHQTVGKHLEDLRYRLQPFTEELLDQVALKARELRRHLTPSREAAAQLLEGADEVQRFMASPEHGGTPSSVPSSGAGPTPATGQRGAALHLWPLTSWSCLSNKVFSVPFEKQRFLFGSYRLKPQ</sequence>
<feature type="signal peptide" evidence="10">
    <location>
        <begin position="1"/>
        <end position="18"/>
    </location>
</feature>
<feature type="chain" id="PRO_5034991368" evidence="10">
    <location>
        <begin position="19"/>
        <end position="217"/>
    </location>
</feature>
<evidence type="ECO:0000256" key="1">
    <source>
        <dbReference type="ARBA" id="ARBA00004603"/>
    </source>
</evidence>
<comment type="subcellular location">
    <subcellularLocation>
        <location evidence="1">Late endosome</location>
    </subcellularLocation>
</comment>
<dbReference type="PANTHER" id="PTHR18976">
    <property type="entry name" value="APOLIPOPROTEIN"/>
    <property type="match status" value="1"/>
</dbReference>
<dbReference type="GO" id="GO:0120020">
    <property type="term" value="F:cholesterol transfer activity"/>
    <property type="evidence" value="ECO:0007669"/>
    <property type="project" value="TreeGrafter"/>
</dbReference>
<dbReference type="GO" id="GO:0005770">
    <property type="term" value="C:late endosome"/>
    <property type="evidence" value="ECO:0007669"/>
    <property type="project" value="UniProtKB-SubCell"/>
</dbReference>
<evidence type="ECO:0000256" key="4">
    <source>
        <dbReference type="ARBA" id="ARBA00022553"/>
    </source>
</evidence>
<dbReference type="GO" id="GO:0033700">
    <property type="term" value="P:phospholipid efflux"/>
    <property type="evidence" value="ECO:0007669"/>
    <property type="project" value="TreeGrafter"/>
</dbReference>
<feature type="region of interest" description="Disordered" evidence="9">
    <location>
        <begin position="153"/>
        <end position="177"/>
    </location>
</feature>
<dbReference type="GO" id="GO:0042627">
    <property type="term" value="C:chylomicron"/>
    <property type="evidence" value="ECO:0007669"/>
    <property type="project" value="UniProtKB-KW"/>
</dbReference>
<reference evidence="11" key="2">
    <citation type="submission" date="2025-09" db="UniProtKB">
        <authorList>
            <consortium name="Ensembl"/>
        </authorList>
    </citation>
    <scope>IDENTIFICATION</scope>
</reference>
<evidence type="ECO:0000256" key="10">
    <source>
        <dbReference type="SAM" id="SignalP"/>
    </source>
</evidence>
<evidence type="ECO:0000256" key="3">
    <source>
        <dbReference type="ARBA" id="ARBA00022513"/>
    </source>
</evidence>
<keyword evidence="2" id="KW-0813">Transport</keyword>
<dbReference type="GO" id="GO:1903561">
    <property type="term" value="C:extracellular vesicle"/>
    <property type="evidence" value="ECO:0007669"/>
    <property type="project" value="TreeGrafter"/>
</dbReference>
<accession>A0A8C0B6D4</accession>
<evidence type="ECO:0000313" key="11">
    <source>
        <dbReference type="Ensembl" id="ENSBJAP00000012433.1"/>
    </source>
</evidence>
<evidence type="ECO:0000256" key="7">
    <source>
        <dbReference type="ARBA" id="ARBA00023055"/>
    </source>
</evidence>
<dbReference type="GO" id="GO:0034361">
    <property type="term" value="C:very-low-density lipoprotein particle"/>
    <property type="evidence" value="ECO:0007669"/>
    <property type="project" value="UniProtKB-KW"/>
</dbReference>
<keyword evidence="12" id="KW-1185">Reference proteome</keyword>
<dbReference type="AlphaFoldDB" id="A0A8C0B6D4"/>
<reference evidence="11" key="1">
    <citation type="submission" date="2025-08" db="UniProtKB">
        <authorList>
            <consortium name="Ensembl"/>
        </authorList>
    </citation>
    <scope>IDENTIFICATION</scope>
</reference>
<keyword evidence="8" id="KW-0850">VLDL</keyword>
<keyword evidence="6" id="KW-0967">Endosome</keyword>
<organism evidence="11 12">
    <name type="scientific">Buteo japonicus</name>
    <dbReference type="NCBI Taxonomy" id="224669"/>
    <lineage>
        <taxon>Eukaryota</taxon>
        <taxon>Metazoa</taxon>
        <taxon>Chordata</taxon>
        <taxon>Craniata</taxon>
        <taxon>Vertebrata</taxon>
        <taxon>Euteleostomi</taxon>
        <taxon>Archelosauria</taxon>
        <taxon>Archosauria</taxon>
        <taxon>Dinosauria</taxon>
        <taxon>Saurischia</taxon>
        <taxon>Theropoda</taxon>
        <taxon>Coelurosauria</taxon>
        <taxon>Aves</taxon>
        <taxon>Neognathae</taxon>
        <taxon>Neoaves</taxon>
        <taxon>Telluraves</taxon>
        <taxon>Accipitrimorphae</taxon>
        <taxon>Accipitriformes</taxon>
        <taxon>Accipitridae</taxon>
        <taxon>Accipitrinae</taxon>
        <taxon>Buteo</taxon>
    </lineage>
</organism>
<keyword evidence="5 10" id="KW-0732">Signal</keyword>
<evidence type="ECO:0000256" key="5">
    <source>
        <dbReference type="ARBA" id="ARBA00022729"/>
    </source>
</evidence>
<dbReference type="GO" id="GO:0034364">
    <property type="term" value="C:high-density lipoprotein particle"/>
    <property type="evidence" value="ECO:0007669"/>
    <property type="project" value="TreeGrafter"/>
</dbReference>
<dbReference type="GO" id="GO:0005543">
    <property type="term" value="F:phospholipid binding"/>
    <property type="evidence" value="ECO:0007669"/>
    <property type="project" value="TreeGrafter"/>
</dbReference>
<keyword evidence="7" id="KW-0445">Lipid transport</keyword>
<dbReference type="Ensembl" id="ENSBJAT00000012777.1">
    <property type="protein sequence ID" value="ENSBJAP00000012433.1"/>
    <property type="gene ID" value="ENSBJAG00000008336.1"/>
</dbReference>
<dbReference type="SUPFAM" id="SSF58113">
    <property type="entry name" value="Apolipoprotein A-I"/>
    <property type="match status" value="1"/>
</dbReference>
<evidence type="ECO:0000256" key="6">
    <source>
        <dbReference type="ARBA" id="ARBA00022753"/>
    </source>
</evidence>
<evidence type="ECO:0000313" key="12">
    <source>
        <dbReference type="Proteomes" id="UP000694555"/>
    </source>
</evidence>
<keyword evidence="3" id="KW-0162">Chylomicron</keyword>
<protein>
    <submittedName>
        <fullName evidence="11">Apolipoprotein A5</fullName>
    </submittedName>
</protein>
<dbReference type="GO" id="GO:0008203">
    <property type="term" value="P:cholesterol metabolic process"/>
    <property type="evidence" value="ECO:0007669"/>
    <property type="project" value="TreeGrafter"/>
</dbReference>